<protein>
    <submittedName>
        <fullName evidence="5">Palmitoyl-CoA hydrolase</fullName>
    </submittedName>
</protein>
<dbReference type="InterPro" id="IPR003703">
    <property type="entry name" value="Acyl_CoA_thio"/>
</dbReference>
<dbReference type="Pfam" id="PF13622">
    <property type="entry name" value="4HBT_3"/>
    <property type="match status" value="1"/>
</dbReference>
<comment type="similarity">
    <text evidence="1">Belongs to the C/M/P thioester hydrolase family.</text>
</comment>
<dbReference type="GO" id="GO:0016787">
    <property type="term" value="F:hydrolase activity"/>
    <property type="evidence" value="ECO:0007669"/>
    <property type="project" value="UniProtKB-KW"/>
</dbReference>
<dbReference type="SUPFAM" id="SSF54637">
    <property type="entry name" value="Thioesterase/thiol ester dehydrase-isomerase"/>
    <property type="match status" value="2"/>
</dbReference>
<keyword evidence="6" id="KW-1185">Reference proteome</keyword>
<name>A0ABS0ASJ8_9GAMM</name>
<evidence type="ECO:0000259" key="4">
    <source>
        <dbReference type="Pfam" id="PF13622"/>
    </source>
</evidence>
<evidence type="ECO:0000313" key="5">
    <source>
        <dbReference type="EMBL" id="MBF5056919.1"/>
    </source>
</evidence>
<feature type="domain" description="Acyl-CoA thioesterase-like N-terminal HotDog" evidence="4">
    <location>
        <begin position="30"/>
        <end position="108"/>
    </location>
</feature>
<evidence type="ECO:0000313" key="6">
    <source>
        <dbReference type="Proteomes" id="UP000662703"/>
    </source>
</evidence>
<feature type="domain" description="Acyl-CoA thioesterase 2 C-terminal" evidence="3">
    <location>
        <begin position="158"/>
        <end position="282"/>
    </location>
</feature>
<comment type="caution">
    <text evidence="5">The sequence shown here is derived from an EMBL/GenBank/DDBJ whole genome shotgun (WGS) entry which is preliminary data.</text>
</comment>
<dbReference type="RefSeq" id="WP_194865279.1">
    <property type="nucleotide sequence ID" value="NZ_ARXX01000032.1"/>
</dbReference>
<dbReference type="PANTHER" id="PTHR11066">
    <property type="entry name" value="ACYL-COA THIOESTERASE"/>
    <property type="match status" value="1"/>
</dbReference>
<organism evidence="5 6">
    <name type="scientific">Alloalcanivorax profundimaris</name>
    <dbReference type="NCBI Taxonomy" id="2735259"/>
    <lineage>
        <taxon>Bacteria</taxon>
        <taxon>Pseudomonadati</taxon>
        <taxon>Pseudomonadota</taxon>
        <taxon>Gammaproteobacteria</taxon>
        <taxon>Oceanospirillales</taxon>
        <taxon>Alcanivoracaceae</taxon>
        <taxon>Alloalcanivorax</taxon>
    </lineage>
</organism>
<dbReference type="CDD" id="cd03445">
    <property type="entry name" value="Thioesterase_II_repeat2"/>
    <property type="match status" value="1"/>
</dbReference>
<accession>A0ABS0ASJ8</accession>
<dbReference type="InterPro" id="IPR042171">
    <property type="entry name" value="Acyl-CoA_hotdog"/>
</dbReference>
<dbReference type="InterPro" id="IPR049449">
    <property type="entry name" value="TesB_ACOT8-like_N"/>
</dbReference>
<reference evidence="5 6" key="1">
    <citation type="submission" date="2012-09" db="EMBL/GenBank/DDBJ databases">
        <title>Genome Sequence of alkane-degrading Bacterium Alcanivorax sp. 521-1.</title>
        <authorList>
            <person name="Lai Q."/>
            <person name="Shao Z."/>
        </authorList>
    </citation>
    <scope>NUCLEOTIDE SEQUENCE [LARGE SCALE GENOMIC DNA]</scope>
    <source>
        <strain evidence="5 6">521-1</strain>
    </source>
</reference>
<dbReference type="InterPro" id="IPR025652">
    <property type="entry name" value="TesB_C"/>
</dbReference>
<dbReference type="InterPro" id="IPR029069">
    <property type="entry name" value="HotDog_dom_sf"/>
</dbReference>
<dbReference type="Pfam" id="PF02551">
    <property type="entry name" value="Acyl_CoA_thio"/>
    <property type="match status" value="1"/>
</dbReference>
<dbReference type="Gene3D" id="2.40.160.210">
    <property type="entry name" value="Acyl-CoA thioesterase, double hotdog domain"/>
    <property type="match status" value="1"/>
</dbReference>
<dbReference type="CDD" id="cd03444">
    <property type="entry name" value="Thioesterase_II_repeat1"/>
    <property type="match status" value="1"/>
</dbReference>
<sequence length="287" mass="32199">MDTDLPDLLALLDLTPLDEDRFQGESRNIVGPRIFGGQVIGQALAAASRTVAARPAHSLQAYFLRPGDVREPVIYRVERVRDGGTFSTRRVVAEQRDRPIFDMSVSFHQAEQGPEHQTATFEAPDPEELDTEQAITAAYLEGEDISENFRAALLRRKPIEIRPVTRRHPLRPEKSAPVRQAWLRATGLDSDDPLLHQAMLAYVSDHSLMGAALLPHGVTFLSRDMQVASLDHTLWFHRPVRLDDWLFYDMESPIATGGRGFTRGRIFNRSGELVASVAQEGLIRQQS</sequence>
<dbReference type="PANTHER" id="PTHR11066:SF34">
    <property type="entry name" value="ACYL-COENZYME A THIOESTERASE 8"/>
    <property type="match status" value="1"/>
</dbReference>
<proteinExistence type="inferred from homology"/>
<evidence type="ECO:0000256" key="2">
    <source>
        <dbReference type="ARBA" id="ARBA00022801"/>
    </source>
</evidence>
<dbReference type="EMBL" id="ARXX01000032">
    <property type="protein sequence ID" value="MBF5056919.1"/>
    <property type="molecule type" value="Genomic_DNA"/>
</dbReference>
<keyword evidence="2 5" id="KW-0378">Hydrolase</keyword>
<evidence type="ECO:0000259" key="3">
    <source>
        <dbReference type="Pfam" id="PF02551"/>
    </source>
</evidence>
<dbReference type="Proteomes" id="UP000662703">
    <property type="component" value="Unassembled WGS sequence"/>
</dbReference>
<evidence type="ECO:0000256" key="1">
    <source>
        <dbReference type="ARBA" id="ARBA00006538"/>
    </source>
</evidence>
<gene>
    <name evidence="5" type="ORF">Y5W_02213</name>
</gene>